<proteinExistence type="predicted"/>
<name>B9SMD5_RICCO</name>
<dbReference type="Proteomes" id="UP000008311">
    <property type="component" value="Unassembled WGS sequence"/>
</dbReference>
<dbReference type="AlphaFoldDB" id="B9SMD5"/>
<evidence type="ECO:0000313" key="1">
    <source>
        <dbReference type="EMBL" id="EEF35236.1"/>
    </source>
</evidence>
<dbReference type="InParanoid" id="B9SMD5"/>
<reference evidence="2" key="1">
    <citation type="journal article" date="2010" name="Nat. Biotechnol.">
        <title>Draft genome sequence of the oilseed species Ricinus communis.</title>
        <authorList>
            <person name="Chan A.P."/>
            <person name="Crabtree J."/>
            <person name="Zhao Q."/>
            <person name="Lorenzi H."/>
            <person name="Orvis J."/>
            <person name="Puiu D."/>
            <person name="Melake-Berhan A."/>
            <person name="Jones K.M."/>
            <person name="Redman J."/>
            <person name="Chen G."/>
            <person name="Cahoon E.B."/>
            <person name="Gedil M."/>
            <person name="Stanke M."/>
            <person name="Haas B.J."/>
            <person name="Wortman J.R."/>
            <person name="Fraser-Liggett C.M."/>
            <person name="Ravel J."/>
            <person name="Rabinowicz P.D."/>
        </authorList>
    </citation>
    <scope>NUCLEOTIDE SEQUENCE [LARGE SCALE GENOMIC DNA]</scope>
    <source>
        <strain evidence="2">cv. Hale</strain>
    </source>
</reference>
<keyword evidence="2" id="KW-1185">Reference proteome</keyword>
<gene>
    <name evidence="1" type="ORF">RCOM_0513190</name>
</gene>
<protein>
    <submittedName>
        <fullName evidence="1">Uncharacterized protein</fullName>
    </submittedName>
</protein>
<dbReference type="EMBL" id="EQ974029">
    <property type="protein sequence ID" value="EEF35236.1"/>
    <property type="molecule type" value="Genomic_DNA"/>
</dbReference>
<accession>B9SMD5</accession>
<sequence>MIHGDSSGPASPAVMTSTPRSSSVLLILLTLGTKKNIRIALNFSNAGGSHSNEFSNFFTSMKVTATSVASVQMHTDADGSHFVDLSESMIAAVPLKSVPVNKLDADSDTEEYQGKKNLRHIY</sequence>
<organism evidence="1 2">
    <name type="scientific">Ricinus communis</name>
    <name type="common">Castor bean</name>
    <dbReference type="NCBI Taxonomy" id="3988"/>
    <lineage>
        <taxon>Eukaryota</taxon>
        <taxon>Viridiplantae</taxon>
        <taxon>Streptophyta</taxon>
        <taxon>Embryophyta</taxon>
        <taxon>Tracheophyta</taxon>
        <taxon>Spermatophyta</taxon>
        <taxon>Magnoliopsida</taxon>
        <taxon>eudicotyledons</taxon>
        <taxon>Gunneridae</taxon>
        <taxon>Pentapetalae</taxon>
        <taxon>rosids</taxon>
        <taxon>fabids</taxon>
        <taxon>Malpighiales</taxon>
        <taxon>Euphorbiaceae</taxon>
        <taxon>Acalyphoideae</taxon>
        <taxon>Acalypheae</taxon>
        <taxon>Ricinus</taxon>
    </lineage>
</organism>
<evidence type="ECO:0000313" key="2">
    <source>
        <dbReference type="Proteomes" id="UP000008311"/>
    </source>
</evidence>